<sequence>MDHCYVTYDRLERQHSRCVGRWTRVGLATSGPVHGVPVSTQWQAITTDPDENYEWEVTFPKPHVITLHSLS</sequence>
<accession>A0ABP8SHQ7</accession>
<comment type="caution">
    <text evidence="1">The sequence shown here is derived from an EMBL/GenBank/DDBJ whole genome shotgun (WGS) entry which is preliminary data.</text>
</comment>
<protein>
    <submittedName>
        <fullName evidence="1">Uncharacterized protein</fullName>
    </submittedName>
</protein>
<evidence type="ECO:0000313" key="2">
    <source>
        <dbReference type="Proteomes" id="UP001500307"/>
    </source>
</evidence>
<gene>
    <name evidence="1" type="ORF">GCM10023176_22060</name>
</gene>
<name>A0ABP8SHQ7_9ACTN</name>
<evidence type="ECO:0000313" key="1">
    <source>
        <dbReference type="EMBL" id="GAA4568174.1"/>
    </source>
</evidence>
<proteinExistence type="predicted"/>
<reference evidence="2" key="1">
    <citation type="journal article" date="2019" name="Int. J. Syst. Evol. Microbiol.">
        <title>The Global Catalogue of Microorganisms (GCM) 10K type strain sequencing project: providing services to taxonomists for standard genome sequencing and annotation.</title>
        <authorList>
            <consortium name="The Broad Institute Genomics Platform"/>
            <consortium name="The Broad Institute Genome Sequencing Center for Infectious Disease"/>
            <person name="Wu L."/>
            <person name="Ma J."/>
        </authorList>
    </citation>
    <scope>NUCLEOTIDE SEQUENCE [LARGE SCALE GENOMIC DNA]</scope>
    <source>
        <strain evidence="2">JCM 3175</strain>
    </source>
</reference>
<dbReference type="EMBL" id="BAABGU010000010">
    <property type="protein sequence ID" value="GAA4568174.1"/>
    <property type="molecule type" value="Genomic_DNA"/>
</dbReference>
<keyword evidence="2" id="KW-1185">Reference proteome</keyword>
<organism evidence="1 2">
    <name type="scientific">Micromonospora coerulea</name>
    <dbReference type="NCBI Taxonomy" id="47856"/>
    <lineage>
        <taxon>Bacteria</taxon>
        <taxon>Bacillati</taxon>
        <taxon>Actinomycetota</taxon>
        <taxon>Actinomycetes</taxon>
        <taxon>Micromonosporales</taxon>
        <taxon>Micromonosporaceae</taxon>
        <taxon>Micromonospora</taxon>
    </lineage>
</organism>
<dbReference type="Proteomes" id="UP001500307">
    <property type="component" value="Unassembled WGS sequence"/>
</dbReference>